<keyword evidence="1" id="KW-0677">Repeat</keyword>
<accession>A0A4D6LLR8</accession>
<protein>
    <submittedName>
        <fullName evidence="4">C1-like</fullName>
    </submittedName>
</protein>
<organism evidence="4 5">
    <name type="scientific">Vigna unguiculata</name>
    <name type="common">Cowpea</name>
    <dbReference type="NCBI Taxonomy" id="3917"/>
    <lineage>
        <taxon>Eukaryota</taxon>
        <taxon>Viridiplantae</taxon>
        <taxon>Streptophyta</taxon>
        <taxon>Embryophyta</taxon>
        <taxon>Tracheophyta</taxon>
        <taxon>Spermatophyta</taxon>
        <taxon>Magnoliopsida</taxon>
        <taxon>eudicotyledons</taxon>
        <taxon>Gunneridae</taxon>
        <taxon>Pentapetalae</taxon>
        <taxon>rosids</taxon>
        <taxon>fabids</taxon>
        <taxon>Fabales</taxon>
        <taxon>Fabaceae</taxon>
        <taxon>Papilionoideae</taxon>
        <taxon>50 kb inversion clade</taxon>
        <taxon>NPAAA clade</taxon>
        <taxon>indigoferoid/millettioid clade</taxon>
        <taxon>Phaseoleae</taxon>
        <taxon>Vigna</taxon>
    </lineage>
</organism>
<dbReference type="OrthoDB" id="1480693at2759"/>
<keyword evidence="5" id="KW-1185">Reference proteome</keyword>
<evidence type="ECO:0000256" key="2">
    <source>
        <dbReference type="SAM" id="Phobius"/>
    </source>
</evidence>
<sequence length="247" mass="27712">MERTMRGCPSHGESMQPKAAGAAYKCSGCKEMGFGSSYECENDDCNYILHEDCANAVSNAVHRFLPESKFEFLEKPPGYPRYCDACGKDVVGFVYHCSHTGHDLHPRCLNLKDRISDEEGLVTLELCKMMVPSKCVKCNHRRVEEGVKTWSYVSSEGELCYHVRCVKKLILEKLEEKYFSQQTNPTDEAESSQVAERIDQSGAVSRRSRKMKKFTKIAVLVFRLIVSAIFGNPIMAIAGLFEALVSG</sequence>
<proteinExistence type="predicted"/>
<dbReference type="Gramene" id="Vigun02g018700.1.v1.2">
    <property type="protein sequence ID" value="Vigun02g018700.1.v1.2.CDS.1"/>
    <property type="gene ID" value="Vigun02g018700.v1.2"/>
</dbReference>
<dbReference type="PANTHER" id="PTHR46477">
    <property type="entry name" value="CYSTEINE/HISTIDINE-RICH C1 DOMAIN FAMILY PROTEIN"/>
    <property type="match status" value="1"/>
</dbReference>
<evidence type="ECO:0000313" key="4">
    <source>
        <dbReference type="EMBL" id="QCD89537.1"/>
    </source>
</evidence>
<keyword evidence="2" id="KW-0472">Membrane</keyword>
<dbReference type="Pfam" id="PF03107">
    <property type="entry name" value="C1_2"/>
    <property type="match status" value="1"/>
</dbReference>
<evidence type="ECO:0000256" key="1">
    <source>
        <dbReference type="ARBA" id="ARBA00022737"/>
    </source>
</evidence>
<dbReference type="InterPro" id="IPR046349">
    <property type="entry name" value="C1-like_sf"/>
</dbReference>
<keyword evidence="2" id="KW-0812">Transmembrane</keyword>
<dbReference type="InterPro" id="IPR004146">
    <property type="entry name" value="DC1"/>
</dbReference>
<evidence type="ECO:0000313" key="5">
    <source>
        <dbReference type="Proteomes" id="UP000501690"/>
    </source>
</evidence>
<keyword evidence="2" id="KW-1133">Transmembrane helix</keyword>
<dbReference type="Proteomes" id="UP000501690">
    <property type="component" value="Linkage Group LG4"/>
</dbReference>
<dbReference type="SUPFAM" id="SSF57889">
    <property type="entry name" value="Cysteine-rich domain"/>
    <property type="match status" value="1"/>
</dbReference>
<dbReference type="EMBL" id="CP039348">
    <property type="protein sequence ID" value="QCD89537.1"/>
    <property type="molecule type" value="Genomic_DNA"/>
</dbReference>
<reference evidence="4 5" key="1">
    <citation type="submission" date="2019-04" db="EMBL/GenBank/DDBJ databases">
        <title>An improved genome assembly and genetic linkage map for asparagus bean, Vigna unguiculata ssp. sesquipedialis.</title>
        <authorList>
            <person name="Xia Q."/>
            <person name="Zhang R."/>
            <person name="Dong Y."/>
        </authorList>
    </citation>
    <scope>NUCLEOTIDE SEQUENCE [LARGE SCALE GENOMIC DNA]</scope>
    <source>
        <tissue evidence="4">Leaf</tissue>
    </source>
</reference>
<gene>
    <name evidence="4" type="ORF">DEO72_LG4g483</name>
</gene>
<dbReference type="PANTHER" id="PTHR46477:SF15">
    <property type="entry name" value="CYSTEINE_HISTIDINE-RICH C1 DOMAIN PROTEIN"/>
    <property type="match status" value="1"/>
</dbReference>
<dbReference type="AlphaFoldDB" id="A0A4D6LLR8"/>
<name>A0A4D6LLR8_VIGUN</name>
<feature type="transmembrane region" description="Helical" evidence="2">
    <location>
        <begin position="217"/>
        <end position="241"/>
    </location>
</feature>
<feature type="domain" description="DC1" evidence="3">
    <location>
        <begin position="20"/>
        <end position="54"/>
    </location>
</feature>
<evidence type="ECO:0000259" key="3">
    <source>
        <dbReference type="Pfam" id="PF03107"/>
    </source>
</evidence>